<dbReference type="AlphaFoldDB" id="A0A6J1MTN3"/>
<evidence type="ECO:0000313" key="3">
    <source>
        <dbReference type="RefSeq" id="XP_023936263.2"/>
    </source>
</evidence>
<name>A0A6J1MTN3_BICAN</name>
<reference evidence="3" key="1">
    <citation type="submission" date="2025-08" db="UniProtKB">
        <authorList>
            <consortium name="RefSeq"/>
        </authorList>
    </citation>
    <scope>IDENTIFICATION</scope>
</reference>
<protein>
    <submittedName>
        <fullName evidence="3">Uncharacterized protein LOC112044611</fullName>
    </submittedName>
</protein>
<feature type="compositionally biased region" description="Basic and acidic residues" evidence="1">
    <location>
        <begin position="151"/>
        <end position="165"/>
    </location>
</feature>
<feature type="region of interest" description="Disordered" evidence="1">
    <location>
        <begin position="342"/>
        <end position="366"/>
    </location>
</feature>
<evidence type="ECO:0000256" key="1">
    <source>
        <dbReference type="SAM" id="MobiDB-lite"/>
    </source>
</evidence>
<accession>A0A6J1MTN3</accession>
<organism evidence="2 3">
    <name type="scientific">Bicyclus anynana</name>
    <name type="common">Squinting bush brown butterfly</name>
    <dbReference type="NCBI Taxonomy" id="110368"/>
    <lineage>
        <taxon>Eukaryota</taxon>
        <taxon>Metazoa</taxon>
        <taxon>Ecdysozoa</taxon>
        <taxon>Arthropoda</taxon>
        <taxon>Hexapoda</taxon>
        <taxon>Insecta</taxon>
        <taxon>Pterygota</taxon>
        <taxon>Neoptera</taxon>
        <taxon>Endopterygota</taxon>
        <taxon>Lepidoptera</taxon>
        <taxon>Glossata</taxon>
        <taxon>Ditrysia</taxon>
        <taxon>Papilionoidea</taxon>
        <taxon>Nymphalidae</taxon>
        <taxon>Satyrinae</taxon>
        <taxon>Satyrini</taxon>
        <taxon>Mycalesina</taxon>
        <taxon>Bicyclus</taxon>
    </lineage>
</organism>
<sequence length="416" mass="45517">MSQKEAYIDVVELCGILQCLGFHVKSIDTHVDKNTSTSHDGARTVIVDCQTSGLHVVLENGNLSCSCPAIASQQNSGIWQVSGVAGGKQLDKEFGSSILGSLPKDHRERLTRQLQDIARCIKQHNETEADRQRDGIANRSASMIDMKTPPKRLELKPDTPTRYRSLDTLTGSKQADTLPEPGPLAKILDNKHDSQTQSMCQRQSTYTLSSTPDSSRRRNKTSSPIRRLSSTVLDSLLAAEKTAEELRSNLSNVIKELTEDGRYDSSSSLALDVSKISILKAPDSSRIQFASSPNLTGPGFHDELTRRLQGIESASTSNLATKLSAKDPKTSKLRRISPKIFKSNSMSSKIDKDKQNNNNKSSKFNSLFKPKIVTPVRAGSVNLNSEASPNLSGSKKKFSHIKSTIPRPTATASKKE</sequence>
<proteinExistence type="predicted"/>
<feature type="compositionally biased region" description="Polar residues" evidence="1">
    <location>
        <begin position="382"/>
        <end position="393"/>
    </location>
</feature>
<dbReference type="Proteomes" id="UP001652582">
    <property type="component" value="Chromosome 19"/>
</dbReference>
<feature type="region of interest" description="Disordered" evidence="1">
    <location>
        <begin position="382"/>
        <end position="416"/>
    </location>
</feature>
<dbReference type="OrthoDB" id="7471899at2759"/>
<feature type="compositionally biased region" description="Low complexity" evidence="1">
    <location>
        <begin position="356"/>
        <end position="366"/>
    </location>
</feature>
<evidence type="ECO:0000313" key="2">
    <source>
        <dbReference type="Proteomes" id="UP001652582"/>
    </source>
</evidence>
<dbReference type="KEGG" id="bany:112044611"/>
<dbReference type="RefSeq" id="XP_023936263.2">
    <property type="nucleotide sequence ID" value="XM_024080495.2"/>
</dbReference>
<keyword evidence="2" id="KW-1185">Reference proteome</keyword>
<feature type="compositionally biased region" description="Polar residues" evidence="1">
    <location>
        <begin position="195"/>
        <end position="213"/>
    </location>
</feature>
<feature type="region of interest" description="Disordered" evidence="1">
    <location>
        <begin position="125"/>
        <end position="227"/>
    </location>
</feature>
<gene>
    <name evidence="3" type="primary">LOC112044611</name>
</gene>
<feature type="compositionally biased region" description="Basic and acidic residues" evidence="1">
    <location>
        <begin position="125"/>
        <end position="136"/>
    </location>
</feature>
<dbReference type="GeneID" id="112044611"/>